<evidence type="ECO:0000313" key="8">
    <source>
        <dbReference type="EMBL" id="MBE1159473.1"/>
    </source>
</evidence>
<reference evidence="8 9" key="1">
    <citation type="submission" date="2020-09" db="EMBL/GenBank/DDBJ databases">
        <title>Dyella sp. 7MK23 isolated from forest soil.</title>
        <authorList>
            <person name="Fu J."/>
        </authorList>
    </citation>
    <scope>NUCLEOTIDE SEQUENCE [LARGE SCALE GENOMIC DNA]</scope>
    <source>
        <strain evidence="8 9">7MK23</strain>
    </source>
</reference>
<dbReference type="Pfam" id="PF05231">
    <property type="entry name" value="MASE1"/>
    <property type="match status" value="1"/>
</dbReference>
<keyword evidence="4 6" id="KW-1133">Transmembrane helix</keyword>
<feature type="transmembrane region" description="Helical" evidence="6">
    <location>
        <begin position="76"/>
        <end position="97"/>
    </location>
</feature>
<comment type="caution">
    <text evidence="8">The sequence shown here is derived from an EMBL/GenBank/DDBJ whole genome shotgun (WGS) entry which is preliminary data.</text>
</comment>
<proteinExistence type="predicted"/>
<evidence type="ECO:0000256" key="4">
    <source>
        <dbReference type="ARBA" id="ARBA00022989"/>
    </source>
</evidence>
<dbReference type="RefSeq" id="WP_192554294.1">
    <property type="nucleotide sequence ID" value="NZ_JACZZA010000001.1"/>
</dbReference>
<organism evidence="8 9">
    <name type="scientific">Dyella acidiphila</name>
    <dbReference type="NCBI Taxonomy" id="2775866"/>
    <lineage>
        <taxon>Bacteria</taxon>
        <taxon>Pseudomonadati</taxon>
        <taxon>Pseudomonadota</taxon>
        <taxon>Gammaproteobacteria</taxon>
        <taxon>Lysobacterales</taxon>
        <taxon>Rhodanobacteraceae</taxon>
        <taxon>Dyella</taxon>
    </lineage>
</organism>
<evidence type="ECO:0000313" key="9">
    <source>
        <dbReference type="Proteomes" id="UP000651010"/>
    </source>
</evidence>
<evidence type="ECO:0000256" key="2">
    <source>
        <dbReference type="ARBA" id="ARBA00022475"/>
    </source>
</evidence>
<evidence type="ECO:0000259" key="7">
    <source>
        <dbReference type="Pfam" id="PF05231"/>
    </source>
</evidence>
<feature type="transmembrane region" description="Helical" evidence="6">
    <location>
        <begin position="109"/>
        <end position="129"/>
    </location>
</feature>
<sequence length="548" mass="61844">MNELRRNWTRHLAVIVGYMLVRTAFYPFSDGHMSLYAGLRLSSLLVLPYRYWPTVVACDVFCLTQNVIECGAQFGIRWVLLDMIPGSITAMPVIWWCRERLNLFPNRRQINFMALFVAAAGVAATWTLMNCIAMTTVKDSKDTYPMSLVLVLTVFIGQYVGMLAVLPWPVMARAAWMSRQPLQQRLRSAVRPLFAIDTLILLASTALCLFLLSRNNHNDVRHIALMVIFIPMVWLLVKQDWRAVAVAGTPCLLFIAELIDSEPTPTVLQVEGFIALCLTGLFALGARISSQQQQKDRERREARQAILLARQSMQLNEARLRKTAQALELMGSALNLSHHQLLARFRHQMPANEAQRYYRQASSTRSQVNGLADSMHPSAWRERGLPAALRETIARVLAGAGVAYRCEIKGYNLHQLTPNLHTAIYRLACESVAYVNTQMICSSVRLHLREGTTRQVRWAMLCVEGSVETSHINDAVYDVGERQFLASKLGAYGLDLEALRNHAQLFGGLLHERTTAKGVRVTCLLVDEQPLRQVQRNHVSLPVNPWIA</sequence>
<evidence type="ECO:0000256" key="3">
    <source>
        <dbReference type="ARBA" id="ARBA00022692"/>
    </source>
</evidence>
<keyword evidence="2" id="KW-1003">Cell membrane</keyword>
<feature type="transmembrane region" description="Helical" evidence="6">
    <location>
        <begin position="193"/>
        <end position="214"/>
    </location>
</feature>
<protein>
    <submittedName>
        <fullName evidence="8">MASE1 domain-containing protein</fullName>
    </submittedName>
</protein>
<keyword evidence="5 6" id="KW-0472">Membrane</keyword>
<keyword evidence="3 6" id="KW-0812">Transmembrane</keyword>
<feature type="domain" description="MASE1" evidence="7">
    <location>
        <begin position="38"/>
        <end position="292"/>
    </location>
</feature>
<accession>A0ABR9G606</accession>
<evidence type="ECO:0000256" key="1">
    <source>
        <dbReference type="ARBA" id="ARBA00004651"/>
    </source>
</evidence>
<gene>
    <name evidence="8" type="ORF">IGX34_03685</name>
</gene>
<feature type="transmembrane region" description="Helical" evidence="6">
    <location>
        <begin position="149"/>
        <end position="172"/>
    </location>
</feature>
<evidence type="ECO:0000256" key="5">
    <source>
        <dbReference type="ARBA" id="ARBA00023136"/>
    </source>
</evidence>
<dbReference type="InterPro" id="IPR007895">
    <property type="entry name" value="MASE1"/>
</dbReference>
<evidence type="ECO:0000256" key="6">
    <source>
        <dbReference type="SAM" id="Phobius"/>
    </source>
</evidence>
<name>A0ABR9G606_9GAMM</name>
<feature type="transmembrane region" description="Helical" evidence="6">
    <location>
        <begin position="272"/>
        <end position="290"/>
    </location>
</feature>
<dbReference type="Proteomes" id="UP000651010">
    <property type="component" value="Unassembled WGS sequence"/>
</dbReference>
<comment type="subcellular location">
    <subcellularLocation>
        <location evidence="1">Cell membrane</location>
        <topology evidence="1">Multi-pass membrane protein</topology>
    </subcellularLocation>
</comment>
<feature type="transmembrane region" description="Helical" evidence="6">
    <location>
        <begin position="220"/>
        <end position="237"/>
    </location>
</feature>
<keyword evidence="9" id="KW-1185">Reference proteome</keyword>
<dbReference type="EMBL" id="JACZZA010000001">
    <property type="protein sequence ID" value="MBE1159473.1"/>
    <property type="molecule type" value="Genomic_DNA"/>
</dbReference>